<evidence type="ECO:0000313" key="1">
    <source>
        <dbReference type="EMBL" id="SFH11020.1"/>
    </source>
</evidence>
<dbReference type="AlphaFoldDB" id="A0A1I2XBY1"/>
<proteinExistence type="predicted"/>
<evidence type="ECO:0000313" key="2">
    <source>
        <dbReference type="Proteomes" id="UP000181942"/>
    </source>
</evidence>
<organism evidence="1 2">
    <name type="scientific">Streptomyces mirabilis</name>
    <dbReference type="NCBI Taxonomy" id="68239"/>
    <lineage>
        <taxon>Bacteria</taxon>
        <taxon>Bacillati</taxon>
        <taxon>Actinomycetota</taxon>
        <taxon>Actinomycetes</taxon>
        <taxon>Kitasatosporales</taxon>
        <taxon>Streptomycetaceae</taxon>
        <taxon>Streptomyces</taxon>
    </lineage>
</organism>
<accession>A0A1I2XBY1</accession>
<reference evidence="1 2" key="1">
    <citation type="submission" date="2016-10" db="EMBL/GenBank/DDBJ databases">
        <authorList>
            <person name="de Groot N.N."/>
        </authorList>
    </citation>
    <scope>NUCLEOTIDE SEQUENCE [LARGE SCALE GENOMIC DNA]</scope>
    <source>
        <strain evidence="1 2">OK461</strain>
    </source>
</reference>
<sequence length="84" mass="9104">MSCKRRTETLSMGTMNGTRKTLSKGTSIAKVPPAITAAAPMYSKENHQYSARRARPENVANLEVRHVRAASVNDMLVTATAVLS</sequence>
<gene>
    <name evidence="1" type="ORF">SAMN02787118_14518</name>
</gene>
<name>A0A1I2XBY1_9ACTN</name>
<dbReference type="EMBL" id="FONR01000045">
    <property type="protein sequence ID" value="SFH11020.1"/>
    <property type="molecule type" value="Genomic_DNA"/>
</dbReference>
<protein>
    <submittedName>
        <fullName evidence="1">Uncharacterized protein</fullName>
    </submittedName>
</protein>
<dbReference type="Proteomes" id="UP000181942">
    <property type="component" value="Unassembled WGS sequence"/>
</dbReference>